<evidence type="ECO:0000313" key="1">
    <source>
        <dbReference type="Proteomes" id="UP000887565"/>
    </source>
</evidence>
<reference evidence="2" key="1">
    <citation type="submission" date="2022-11" db="UniProtKB">
        <authorList>
            <consortium name="WormBaseParasite"/>
        </authorList>
    </citation>
    <scope>IDENTIFICATION</scope>
</reference>
<dbReference type="WBParaSite" id="nRc.2.0.1.t45664-RA">
    <property type="protein sequence ID" value="nRc.2.0.1.t45664-RA"/>
    <property type="gene ID" value="nRc.2.0.1.g45664"/>
</dbReference>
<sequence length="71" mass="8206">MTITREDHIDDDCWQAYMNQKRKKNILTFMLGTLLMPIRVGKSPCKSSKGTTSGADICIEKERQKKDQKMI</sequence>
<dbReference type="AlphaFoldDB" id="A0A915L3L2"/>
<keyword evidence="1" id="KW-1185">Reference proteome</keyword>
<protein>
    <submittedName>
        <fullName evidence="2">Uncharacterized protein</fullName>
    </submittedName>
</protein>
<organism evidence="1 2">
    <name type="scientific">Romanomermis culicivorax</name>
    <name type="common">Nematode worm</name>
    <dbReference type="NCBI Taxonomy" id="13658"/>
    <lineage>
        <taxon>Eukaryota</taxon>
        <taxon>Metazoa</taxon>
        <taxon>Ecdysozoa</taxon>
        <taxon>Nematoda</taxon>
        <taxon>Enoplea</taxon>
        <taxon>Dorylaimia</taxon>
        <taxon>Mermithida</taxon>
        <taxon>Mermithoidea</taxon>
        <taxon>Mermithidae</taxon>
        <taxon>Romanomermis</taxon>
    </lineage>
</organism>
<evidence type="ECO:0000313" key="2">
    <source>
        <dbReference type="WBParaSite" id="nRc.2.0.1.t45664-RA"/>
    </source>
</evidence>
<dbReference type="Proteomes" id="UP000887565">
    <property type="component" value="Unplaced"/>
</dbReference>
<proteinExistence type="predicted"/>
<name>A0A915L3L2_ROMCU</name>
<accession>A0A915L3L2</accession>